<feature type="chain" id="PRO_5001802181" description="Fibrobacter succinogenes major paralogous domain-containing protein" evidence="1">
    <location>
        <begin position="20"/>
        <end position="606"/>
    </location>
</feature>
<reference evidence="2 3" key="1">
    <citation type="submission" date="2014-07" db="EMBL/GenBank/DDBJ databases">
        <title>Genome of Chryseobacterium soli DSM 19298.</title>
        <authorList>
            <person name="Stropko S.J."/>
            <person name="Pipes S.E."/>
            <person name="Newman J."/>
        </authorList>
    </citation>
    <scope>NUCLEOTIDE SEQUENCE [LARGE SCALE GENOMIC DNA]</scope>
    <source>
        <strain evidence="2 3">DSM 19298</strain>
    </source>
</reference>
<sequence>MKKKTILPATFLISITAFGQVGIGTANPHLSASLELASSNKALYLNRVPNTSVINDPQSGMVIYDLTDKCVKAYQGNPAGWSGCIIGNSGLVGAVTSINCAGAYFTPNFATVGQPYTGTLTVPYTGGNGGVYPAQTTTVNGLTFNLPLGVFATGDGNVVYNVTGTPATAGTTTVNITIGGQSCSGANAISLTVNPATGNPGGVLPGTVTLAQNNKYWIASIYDNDYLPYTKPTAPANTSVINADGNTDTLVDVQGSLTTTGITVYIPATVTGSGGLVAPWSNTITIPANLTQDGISRQVQLSWAAQTLTTSSTSITATLKSIGGTLNAKKLDINAGIGNDYLGLLLGTFQYPYNQAGLLTTYQLRDIPGIPDRMFGQIDNNNKYDHNFLYLPIQAEDGKIWLNNNLGANYANLDHPAFNLTQQATSTTDVNAMGSLLQWGRKADGHELLERNISNSSYGTFKSGVVYGQVATWSPTYPYRIFSAPSHVPSEWTSATVPPAGNRWLASSSNNPCPQGFKVPVKVEWQAEITAAGSNGLYSTTQKLKLTYAGEGFDDTVIFNPSVPVYSVADGYNGTQTYTVMNSSVVGPNIGNCEVDKAKSVRCIQE</sequence>
<dbReference type="OrthoDB" id="1360978at2"/>
<evidence type="ECO:0008006" key="4">
    <source>
        <dbReference type="Google" id="ProtNLM"/>
    </source>
</evidence>
<organism evidence="2 3">
    <name type="scientific">Chryseobacterium soli</name>
    <dbReference type="NCBI Taxonomy" id="445961"/>
    <lineage>
        <taxon>Bacteria</taxon>
        <taxon>Pseudomonadati</taxon>
        <taxon>Bacteroidota</taxon>
        <taxon>Flavobacteriia</taxon>
        <taxon>Flavobacteriales</taxon>
        <taxon>Weeksellaceae</taxon>
        <taxon>Chryseobacterium group</taxon>
        <taxon>Chryseobacterium</taxon>
    </lineage>
</organism>
<evidence type="ECO:0000313" key="3">
    <source>
        <dbReference type="Proteomes" id="UP000028705"/>
    </source>
</evidence>
<dbReference type="eggNOG" id="ENOG5033XF7">
    <property type="taxonomic scope" value="Bacteria"/>
</dbReference>
<keyword evidence="3" id="KW-1185">Reference proteome</keyword>
<gene>
    <name evidence="2" type="ORF">IW15_16070</name>
</gene>
<dbReference type="EMBL" id="JPRH01000007">
    <property type="protein sequence ID" value="KFF11270.1"/>
    <property type="molecule type" value="Genomic_DNA"/>
</dbReference>
<keyword evidence="1" id="KW-0732">Signal</keyword>
<dbReference type="Proteomes" id="UP000028705">
    <property type="component" value="Unassembled WGS sequence"/>
</dbReference>
<dbReference type="RefSeq" id="WP_034713177.1">
    <property type="nucleotide sequence ID" value="NZ_JPRH01000007.1"/>
</dbReference>
<evidence type="ECO:0000313" key="2">
    <source>
        <dbReference type="EMBL" id="KFF11270.1"/>
    </source>
</evidence>
<protein>
    <recommendedName>
        <fullName evidence="4">Fibrobacter succinogenes major paralogous domain-containing protein</fullName>
    </recommendedName>
</protein>
<dbReference type="STRING" id="445961.IW15_16070"/>
<feature type="signal peptide" evidence="1">
    <location>
        <begin position="1"/>
        <end position="19"/>
    </location>
</feature>
<dbReference type="AlphaFoldDB" id="A0A086A3K6"/>
<accession>A0A086A3K6</accession>
<proteinExistence type="predicted"/>
<evidence type="ECO:0000256" key="1">
    <source>
        <dbReference type="SAM" id="SignalP"/>
    </source>
</evidence>
<comment type="caution">
    <text evidence="2">The sequence shown here is derived from an EMBL/GenBank/DDBJ whole genome shotgun (WGS) entry which is preliminary data.</text>
</comment>
<name>A0A086A3K6_9FLAO</name>